<keyword evidence="4" id="KW-1185">Reference proteome</keyword>
<feature type="transmembrane region" description="Helical" evidence="2">
    <location>
        <begin position="223"/>
        <end position="244"/>
    </location>
</feature>
<proteinExistence type="predicted"/>
<sequence>MTLLYGAYVILFGLCMRAVFSRGQNVTRINKRFISITVVLFILSTAQTICLLMLTLLTLSYDQYFIPRANRALLPEPIIKKLQSDQNILNLYQSLSDSMIATTNLIADGLLIWRCFIIWNRRVSVIVLPSIILMVGTACGYAVSGVDVFWYLRKRNHPTLMNAEPIWSRLQHYEIIFTKGFLISSAVTNMSMSILIASRIWWIIRKQLAYRRTARRYMRLVYLITESGAVYSVSLLLSGILYSAGYDVAGSVVMGFQYQLVGIFPTMIIVLVALGKSVEQTEDCGPPEPIRFATNPDRRVPTRRVESDRYEDDEKSLDSRSVAVVEIRVGSEYDRQRVDGDSSTSLTV</sequence>
<reference evidence="3 4" key="1">
    <citation type="journal article" date="2012" name="Science">
        <title>The Paleozoic origin of enzymatic lignin decomposition reconstructed from 31 fungal genomes.</title>
        <authorList>
            <person name="Floudas D."/>
            <person name="Binder M."/>
            <person name="Riley R."/>
            <person name="Barry K."/>
            <person name="Blanchette R.A."/>
            <person name="Henrissat B."/>
            <person name="Martinez A.T."/>
            <person name="Otillar R."/>
            <person name="Spatafora J.W."/>
            <person name="Yadav J.S."/>
            <person name="Aerts A."/>
            <person name="Benoit I."/>
            <person name="Boyd A."/>
            <person name="Carlson A."/>
            <person name="Copeland A."/>
            <person name="Coutinho P.M."/>
            <person name="de Vries R.P."/>
            <person name="Ferreira P."/>
            <person name="Findley K."/>
            <person name="Foster B."/>
            <person name="Gaskell J."/>
            <person name="Glotzer D."/>
            <person name="Gorecki P."/>
            <person name="Heitman J."/>
            <person name="Hesse C."/>
            <person name="Hori C."/>
            <person name="Igarashi K."/>
            <person name="Jurgens J.A."/>
            <person name="Kallen N."/>
            <person name="Kersten P."/>
            <person name="Kohler A."/>
            <person name="Kuees U."/>
            <person name="Kumar T.K.A."/>
            <person name="Kuo A."/>
            <person name="LaButti K."/>
            <person name="Larrondo L.F."/>
            <person name="Lindquist E."/>
            <person name="Ling A."/>
            <person name="Lombard V."/>
            <person name="Lucas S."/>
            <person name="Lundell T."/>
            <person name="Martin R."/>
            <person name="McLaughlin D.J."/>
            <person name="Morgenstern I."/>
            <person name="Morin E."/>
            <person name="Murat C."/>
            <person name="Nagy L.G."/>
            <person name="Nolan M."/>
            <person name="Ohm R.A."/>
            <person name="Patyshakuliyeva A."/>
            <person name="Rokas A."/>
            <person name="Ruiz-Duenas F.J."/>
            <person name="Sabat G."/>
            <person name="Salamov A."/>
            <person name="Samejima M."/>
            <person name="Schmutz J."/>
            <person name="Slot J.C."/>
            <person name="St John F."/>
            <person name="Stenlid J."/>
            <person name="Sun H."/>
            <person name="Sun S."/>
            <person name="Syed K."/>
            <person name="Tsang A."/>
            <person name="Wiebenga A."/>
            <person name="Young D."/>
            <person name="Pisabarro A."/>
            <person name="Eastwood D.C."/>
            <person name="Martin F."/>
            <person name="Cullen D."/>
            <person name="Grigoriev I.V."/>
            <person name="Hibbett D.S."/>
        </authorList>
    </citation>
    <scope>NUCLEOTIDE SEQUENCE [LARGE SCALE GENOMIC DNA]</scope>
    <source>
        <strain evidence="3 4">ATCC 11539</strain>
    </source>
</reference>
<dbReference type="Proteomes" id="UP000030669">
    <property type="component" value="Unassembled WGS sequence"/>
</dbReference>
<accession>S7RG04</accession>
<keyword evidence="2" id="KW-1133">Transmembrane helix</keyword>
<feature type="compositionally biased region" description="Basic and acidic residues" evidence="1">
    <location>
        <begin position="296"/>
        <end position="308"/>
    </location>
</feature>
<keyword evidence="2" id="KW-0472">Membrane</keyword>
<dbReference type="KEGG" id="gtr:GLOTRDRAFT_140904"/>
<dbReference type="STRING" id="670483.S7RG04"/>
<evidence type="ECO:0000313" key="3">
    <source>
        <dbReference type="EMBL" id="EPQ51449.1"/>
    </source>
</evidence>
<feature type="transmembrane region" description="Helical" evidence="2">
    <location>
        <begin position="256"/>
        <end position="274"/>
    </location>
</feature>
<feature type="transmembrane region" description="Helical" evidence="2">
    <location>
        <begin position="181"/>
        <end position="202"/>
    </location>
</feature>
<gene>
    <name evidence="3" type="ORF">GLOTRDRAFT_140904</name>
</gene>
<feature type="transmembrane region" description="Helical" evidence="2">
    <location>
        <begin position="6"/>
        <end position="21"/>
    </location>
</feature>
<dbReference type="OrthoDB" id="3226582at2759"/>
<feature type="transmembrane region" description="Helical" evidence="2">
    <location>
        <begin position="99"/>
        <end position="119"/>
    </location>
</feature>
<protein>
    <submittedName>
        <fullName evidence="3">Uncharacterized protein</fullName>
    </submittedName>
</protein>
<evidence type="ECO:0000313" key="4">
    <source>
        <dbReference type="Proteomes" id="UP000030669"/>
    </source>
</evidence>
<feature type="region of interest" description="Disordered" evidence="1">
    <location>
        <begin position="282"/>
        <end position="319"/>
    </location>
</feature>
<dbReference type="HOGENOM" id="CLU_044614_2_2_1"/>
<dbReference type="OMA" id="MDPVEYF"/>
<feature type="transmembrane region" description="Helical" evidence="2">
    <location>
        <begin position="33"/>
        <end position="57"/>
    </location>
</feature>
<feature type="transmembrane region" description="Helical" evidence="2">
    <location>
        <begin position="131"/>
        <end position="152"/>
    </location>
</feature>
<dbReference type="RefSeq" id="XP_007869927.1">
    <property type="nucleotide sequence ID" value="XM_007871736.1"/>
</dbReference>
<dbReference type="GeneID" id="19304644"/>
<organism evidence="3 4">
    <name type="scientific">Gloeophyllum trabeum (strain ATCC 11539 / FP-39264 / Madison 617)</name>
    <name type="common">Brown rot fungus</name>
    <dbReference type="NCBI Taxonomy" id="670483"/>
    <lineage>
        <taxon>Eukaryota</taxon>
        <taxon>Fungi</taxon>
        <taxon>Dikarya</taxon>
        <taxon>Basidiomycota</taxon>
        <taxon>Agaricomycotina</taxon>
        <taxon>Agaricomycetes</taxon>
        <taxon>Gloeophyllales</taxon>
        <taxon>Gloeophyllaceae</taxon>
        <taxon>Gloeophyllum</taxon>
    </lineage>
</organism>
<keyword evidence="2" id="KW-0812">Transmembrane</keyword>
<evidence type="ECO:0000256" key="2">
    <source>
        <dbReference type="SAM" id="Phobius"/>
    </source>
</evidence>
<dbReference type="AlphaFoldDB" id="S7RG04"/>
<evidence type="ECO:0000256" key="1">
    <source>
        <dbReference type="SAM" id="MobiDB-lite"/>
    </source>
</evidence>
<name>S7RG04_GLOTA</name>
<dbReference type="EMBL" id="KB469310">
    <property type="protein sequence ID" value="EPQ51449.1"/>
    <property type="molecule type" value="Genomic_DNA"/>
</dbReference>